<feature type="compositionally biased region" description="Low complexity" evidence="2">
    <location>
        <begin position="1572"/>
        <end position="1593"/>
    </location>
</feature>
<dbReference type="InterPro" id="IPR003587">
    <property type="entry name" value="Hint_dom_N"/>
</dbReference>
<dbReference type="CDD" id="cd00081">
    <property type="entry name" value="Hint"/>
    <property type="match status" value="1"/>
</dbReference>
<keyword evidence="1" id="KW-0677">Repeat</keyword>
<dbReference type="InterPro" id="IPR030934">
    <property type="entry name" value="Intein_C"/>
</dbReference>
<accession>A0A9W6SM84</accession>
<feature type="compositionally biased region" description="Basic and acidic residues" evidence="2">
    <location>
        <begin position="343"/>
        <end position="361"/>
    </location>
</feature>
<dbReference type="Proteomes" id="UP001165079">
    <property type="component" value="Unassembled WGS sequence"/>
</dbReference>
<dbReference type="GO" id="GO:0016539">
    <property type="term" value="P:intein-mediated protein splicing"/>
    <property type="evidence" value="ECO:0007669"/>
    <property type="project" value="InterPro"/>
</dbReference>
<feature type="compositionally biased region" description="Polar residues" evidence="2">
    <location>
        <begin position="54"/>
        <end position="75"/>
    </location>
</feature>
<feature type="compositionally biased region" description="Low complexity" evidence="2">
    <location>
        <begin position="1981"/>
        <end position="2005"/>
    </location>
</feature>
<comment type="caution">
    <text evidence="4">The sequence shown here is derived from an EMBL/GenBank/DDBJ whole genome shotgun (WGS) entry which is preliminary data.</text>
</comment>
<gene>
    <name evidence="4" type="ORF">Afil01_32130</name>
</gene>
<evidence type="ECO:0000313" key="5">
    <source>
        <dbReference type="Proteomes" id="UP001165079"/>
    </source>
</evidence>
<feature type="region of interest" description="Disordered" evidence="2">
    <location>
        <begin position="343"/>
        <end position="365"/>
    </location>
</feature>
<dbReference type="PANTHER" id="PTHR32305:SF17">
    <property type="entry name" value="TRNA NUCLEASE WAPA"/>
    <property type="match status" value="1"/>
</dbReference>
<feature type="compositionally biased region" description="Polar residues" evidence="2">
    <location>
        <begin position="2126"/>
        <end position="2149"/>
    </location>
</feature>
<dbReference type="InterPro" id="IPR036844">
    <property type="entry name" value="Hint_dom_sf"/>
</dbReference>
<organism evidence="4 5">
    <name type="scientific">Actinorhabdospora filicis</name>
    <dbReference type="NCBI Taxonomy" id="1785913"/>
    <lineage>
        <taxon>Bacteria</taxon>
        <taxon>Bacillati</taxon>
        <taxon>Actinomycetota</taxon>
        <taxon>Actinomycetes</taxon>
        <taxon>Micromonosporales</taxon>
        <taxon>Micromonosporaceae</taxon>
        <taxon>Actinorhabdospora</taxon>
    </lineage>
</organism>
<dbReference type="Pfam" id="PF07591">
    <property type="entry name" value="PT-HINT"/>
    <property type="match status" value="1"/>
</dbReference>
<sequence length="2357" mass="252847">MFVPVVRWWMKLSRRVRYGVAGGMAVVLVAGLLTIPALRDALPELGEPADESSVETTTAQASKPQSDPTAGSIMTQAPPAPVWPTAAAAEIAANGSPTTVGGLPIAVTGRDSSRKVKVDVYGQDVSSALGIDGVVARLGDPGGPATVQIGYAPFATAFGADWGVRLRVTKLPECALSRPGDRDCVGSPLRTTNSAPKQTLTAALDAGSLFAVTAAPAGASGDYAATTLTSSSGWSAGSATGDFTWSYEVPIPSAWTGGPGARVGISYSSGSVDGMTAASNNQPSWVGEGFAYEPGFIERKYTGCAMDQDGGNNTEKTGDLCWFDDNAFLSYGGTATELVKDKTSGTWRPKNEDGTRIERKTGGPNADDNGEYWLVTLMNGTKLWFGRNQLPGWATGKAVTNSVWTVPVFGNQSGEPCHATSFAASSCAQAWRWQLDYIEDPHGSTTSYWYSTETNKYARNLDPNNPVTYTRAGLLDRIEYGTRNDTAYGRAPNRIEFATADRCLSNCSDHKEANWPDTPWDQECTGSTCADHYSPTFWSTRRLASVTTKVWTGTAYSKVDDILLRHSFRNPGDGTRAGLFLEGLTRTGYGIGEVPMSLPEITFGAAQLPNRVDGIDNAPAMNWFRLSSIITETGGEILVDYSEPDCVAGTRIPSEAGTNTWRCFPVYWNPAEHGDPELDWFHKYVVDTVSQIDHSGGGSPRSIVRYTYGGGGAWHYDDTNGLSEKKYRTWNQWRGYETVTTTNGDTADNQPLAAVSLFHRGMDGDRNPAGGTKTVKTVGSDGVQVPDDDVLAGRVREQRATIAATGEMVSTQFTDYYISGPTATRTIEGRDIHARYVHTSKVTASTKLNGTGTWRTTASTMVYNEYGQLVLAGSLGKLDTTSDDTCVRTTYLKNTPKWILTAVSMVETYELPCSALPSTPETVSDRDSLRAVNRFSFDGQANGVAPTVGNSTYADHFVGWTSTGPRYVKSVSTTYDAYGRPTSMTDASGDTSSTAYEGAFDGSYLDRTIHTNPLGYTQTINFERLRGQATSVIDANGFVTNYEYDPLGRKTRIWTPGQPTTATPSIEYIYDLKHSGPTTVATRSLIHNGAQVTTYTLYDSFLRQRQSQVPGVNGGRIVSDVFYDSAGRAWKTFDAYHDADALPGPDLAVPTAESRLPRIGVTLFDDYGRVTDSIFYSFGTEKWRTKYINHGDRTDVIPPNGGTVSSVLTDFYGRTSESRQYEGRTPTGPYDATTYTYDKHGNLKSWTNSSGETWSYEYDVLGRVISSSDPDSGTATAAYGDDDRLVSTTDARGEKLFYSYDSIGRPLTVREDGANGTIRTENTYDTVPDALGLPSSATRWIGGKAYISTVNDYDESYRPLSTTLTVPDGHGDLTGSYNFSQTYNIDGSPETMTYPAAGGLPEETIKFHYDATLGLPDWLGTDYPDIVTYVQSTKYTNTGLLQRLDTSGAKEDPYLRQSFWYEDGTQRLKSSAVQRFPEAPSVLTNSSYEYDDAGNITKIADYWDGTGTTLVENDVQCFRYDHLQRLTEAWTPKANDCVKTPGQGTVLGGAAPYWQSYSFQKNGNRASLTNHPVPGKTTETTTTYTYPSPTPGTDGAPGNHRLASTETSTLGSPGSFTHAYAYDQAGNTVQRPDGKGKLQNLAWDPEGHLAKVTDADNGEELGSYIYGPDGSRLLAKDKTGETLYLGGMELRDTSTAAPTARRYYGFAGSTIAIRTTENGLTWLVADHQGTNSIAISQDTRTIQHRRQDPYGNPRGAVPANWPDKKGFVGGDNDPTGLTHIGAREYDASIGRFVSDDPITSGDPQQANGYTYADNTPITASDPSGLAPKGGGVLDLGAYRMCQFYGCRDELAPGTVKECNSGFYCGVATQLTDDLLGPLEDLADGWWCATNFSACKQKVMDFANAVLAQPDQFIKDALYGIIAPIADPIRAGEWGKAIGAAAWMALAFIATDGLSTIRKNIKNAIETALKKRDGGGDGSSGSHGLPGSSGSDSPGDGSPTSSIDPGVTTGSPELPDGEPGKKKDGDEGSPEADGGTEAGSDTNGEADNSGGPKCNCFTEGTPVLLADGTSKSIEDIDVGDKVTTLNTDSGQQETHTVTALFHKTAAILVEITIQSNSSDGSNDVSDTGQPDNDTVSGTDPPSAAGQSFTVTPEHPIWEASTRTWTLAGDLQIGDRLLQEDGATPVITAIHRLEPSTPFTVYNFTVDGTHNYYATTLNTLVHNCSSGEADEVLDGLGDHVTTGQVVDGGKRIGPPVQSGENSSTSTINEFLMGSPHIENPRAGAPHPAASHVETKIAWAMRNRPVTHAVVVINNPTGVCRGIYSCSNAVPAILRSDQSMTVMFPSANGWSQVTLRGLSG</sequence>
<dbReference type="NCBIfam" id="TIGR03696">
    <property type="entry name" value="Rhs_assc_core"/>
    <property type="match status" value="1"/>
</dbReference>
<feature type="domain" description="Hint" evidence="3">
    <location>
        <begin position="2053"/>
        <end position="2179"/>
    </location>
</feature>
<dbReference type="EMBL" id="BSTX01000002">
    <property type="protein sequence ID" value="GLZ78406.1"/>
    <property type="molecule type" value="Genomic_DNA"/>
</dbReference>
<dbReference type="NCBIfam" id="TIGR01443">
    <property type="entry name" value="intein_Cterm"/>
    <property type="match status" value="1"/>
</dbReference>
<dbReference type="Pfam" id="PF14428">
    <property type="entry name" value="DddA-like"/>
    <property type="match status" value="1"/>
</dbReference>
<dbReference type="InterPro" id="IPR050708">
    <property type="entry name" value="T6SS_VgrG/RHS"/>
</dbReference>
<evidence type="ECO:0000313" key="4">
    <source>
        <dbReference type="EMBL" id="GLZ78406.1"/>
    </source>
</evidence>
<dbReference type="InterPro" id="IPR006141">
    <property type="entry name" value="Intein_N"/>
</dbReference>
<dbReference type="InterPro" id="IPR056823">
    <property type="entry name" value="TEN-like_YD-shell"/>
</dbReference>
<dbReference type="NCBIfam" id="TIGR01643">
    <property type="entry name" value="YD_repeat_2x"/>
    <property type="match status" value="3"/>
</dbReference>
<dbReference type="InterPro" id="IPR022385">
    <property type="entry name" value="Rhs_assc_core"/>
</dbReference>
<dbReference type="SUPFAM" id="SSF51294">
    <property type="entry name" value="Hedgehog/intein (Hint) domain"/>
    <property type="match status" value="1"/>
</dbReference>
<dbReference type="Gene3D" id="2.170.16.10">
    <property type="entry name" value="Hedgehog/Intein (Hint) domain"/>
    <property type="match status" value="1"/>
</dbReference>
<dbReference type="InterPro" id="IPR032724">
    <property type="entry name" value="SCP1.201-like"/>
</dbReference>
<feature type="region of interest" description="Disordered" evidence="2">
    <location>
        <begin position="1740"/>
        <end position="1772"/>
    </location>
</feature>
<dbReference type="Pfam" id="PF25023">
    <property type="entry name" value="TEN_YD-shell"/>
    <property type="match status" value="1"/>
</dbReference>
<keyword evidence="5" id="KW-1185">Reference proteome</keyword>
<evidence type="ECO:0000256" key="2">
    <source>
        <dbReference type="SAM" id="MobiDB-lite"/>
    </source>
</evidence>
<dbReference type="Gene3D" id="2.180.10.10">
    <property type="entry name" value="RHS repeat-associated core"/>
    <property type="match status" value="2"/>
</dbReference>
<feature type="region of interest" description="Disordered" evidence="2">
    <location>
        <begin position="2242"/>
        <end position="2262"/>
    </location>
</feature>
<dbReference type="Pfam" id="PF05593">
    <property type="entry name" value="RHS_repeat"/>
    <property type="match status" value="1"/>
</dbReference>
<proteinExistence type="predicted"/>
<dbReference type="PANTHER" id="PTHR32305">
    <property type="match status" value="1"/>
</dbReference>
<dbReference type="SMART" id="SM00306">
    <property type="entry name" value="HintN"/>
    <property type="match status" value="1"/>
</dbReference>
<dbReference type="PROSITE" id="PS50817">
    <property type="entry name" value="INTEIN_N_TER"/>
    <property type="match status" value="1"/>
</dbReference>
<dbReference type="PROSITE" id="PS50818">
    <property type="entry name" value="INTEIN_C_TER"/>
    <property type="match status" value="1"/>
</dbReference>
<feature type="region of interest" description="Disordered" evidence="2">
    <location>
        <begin position="1565"/>
        <end position="1610"/>
    </location>
</feature>
<feature type="region of interest" description="Disordered" evidence="2">
    <location>
        <begin position="2115"/>
        <end position="2153"/>
    </location>
</feature>
<dbReference type="RefSeq" id="WP_285663561.1">
    <property type="nucleotide sequence ID" value="NZ_BSTX01000002.1"/>
</dbReference>
<evidence type="ECO:0000259" key="3">
    <source>
        <dbReference type="SMART" id="SM00306"/>
    </source>
</evidence>
<name>A0A9W6SM84_9ACTN</name>
<evidence type="ECO:0000256" key="1">
    <source>
        <dbReference type="ARBA" id="ARBA00022737"/>
    </source>
</evidence>
<feature type="region of interest" description="Disordered" evidence="2">
    <location>
        <begin position="47"/>
        <end position="77"/>
    </location>
</feature>
<feature type="compositionally biased region" description="Low complexity" evidence="2">
    <location>
        <begin position="2115"/>
        <end position="2125"/>
    </location>
</feature>
<reference evidence="4" key="1">
    <citation type="submission" date="2023-03" db="EMBL/GenBank/DDBJ databases">
        <title>Actinorhabdospora filicis NBRC 111898.</title>
        <authorList>
            <person name="Ichikawa N."/>
            <person name="Sato H."/>
            <person name="Tonouchi N."/>
        </authorList>
    </citation>
    <scope>NUCLEOTIDE SEQUENCE</scope>
    <source>
        <strain evidence="4">NBRC 111898</strain>
    </source>
</reference>
<dbReference type="InterPro" id="IPR006530">
    <property type="entry name" value="YD"/>
</dbReference>
<dbReference type="InterPro" id="IPR031325">
    <property type="entry name" value="RHS_repeat"/>
</dbReference>
<protein>
    <recommendedName>
        <fullName evidence="3">Hint domain-containing protein</fullName>
    </recommendedName>
</protein>
<feature type="region of interest" description="Disordered" evidence="2">
    <location>
        <begin position="1969"/>
        <end position="2053"/>
    </location>
</feature>